<feature type="region of interest" description="Disordered" evidence="1">
    <location>
        <begin position="1"/>
        <end position="33"/>
    </location>
</feature>
<feature type="compositionally biased region" description="Polar residues" evidence="1">
    <location>
        <begin position="1"/>
        <end position="13"/>
    </location>
</feature>
<accession>A0A8H4RK57</accession>
<name>A0A8H4RK57_9HELO</name>
<proteinExistence type="predicted"/>
<evidence type="ECO:0000256" key="1">
    <source>
        <dbReference type="SAM" id="MobiDB-lite"/>
    </source>
</evidence>
<reference evidence="2 3" key="1">
    <citation type="submission" date="2020-03" db="EMBL/GenBank/DDBJ databases">
        <title>Draft Genome Sequence of Cudoniella acicularis.</title>
        <authorList>
            <person name="Buettner E."/>
            <person name="Kellner H."/>
        </authorList>
    </citation>
    <scope>NUCLEOTIDE SEQUENCE [LARGE SCALE GENOMIC DNA]</scope>
    <source>
        <strain evidence="2 3">DSM 108380</strain>
    </source>
</reference>
<comment type="caution">
    <text evidence="2">The sequence shown here is derived from an EMBL/GenBank/DDBJ whole genome shotgun (WGS) entry which is preliminary data.</text>
</comment>
<evidence type="ECO:0000313" key="3">
    <source>
        <dbReference type="Proteomes" id="UP000566819"/>
    </source>
</evidence>
<evidence type="ECO:0000313" key="2">
    <source>
        <dbReference type="EMBL" id="KAF4630721.1"/>
    </source>
</evidence>
<organism evidence="2 3">
    <name type="scientific">Cudoniella acicularis</name>
    <dbReference type="NCBI Taxonomy" id="354080"/>
    <lineage>
        <taxon>Eukaryota</taxon>
        <taxon>Fungi</taxon>
        <taxon>Dikarya</taxon>
        <taxon>Ascomycota</taxon>
        <taxon>Pezizomycotina</taxon>
        <taxon>Leotiomycetes</taxon>
        <taxon>Helotiales</taxon>
        <taxon>Tricladiaceae</taxon>
        <taxon>Cudoniella</taxon>
    </lineage>
</organism>
<keyword evidence="3" id="KW-1185">Reference proteome</keyword>
<protein>
    <submittedName>
        <fullName evidence="2">Uncharacterized protein</fullName>
    </submittedName>
</protein>
<dbReference type="Proteomes" id="UP000566819">
    <property type="component" value="Unassembled WGS sequence"/>
</dbReference>
<gene>
    <name evidence="2" type="ORF">G7Y89_g7415</name>
</gene>
<dbReference type="EMBL" id="JAAMPI010000521">
    <property type="protein sequence ID" value="KAF4630721.1"/>
    <property type="molecule type" value="Genomic_DNA"/>
</dbReference>
<sequence length="97" mass="10927">MSDYNNYANSNAGDDQPSAEFSKKPPVHQMAPQTEPFVTYKQFINNIVWLEDRSYRGGVRQVAFAVEGLGFVSAQTGTLKSKDEPMEYSHSKNGEKY</sequence>
<dbReference type="AlphaFoldDB" id="A0A8H4RK57"/>